<evidence type="ECO:0000259" key="4">
    <source>
        <dbReference type="Pfam" id="PF14870"/>
    </source>
</evidence>
<dbReference type="InterPro" id="IPR028203">
    <property type="entry name" value="PSII_CF48-like_dom"/>
</dbReference>
<name>A0A1I2JW96_9GAMM</name>
<dbReference type="EMBL" id="FOOC01000009">
    <property type="protein sequence ID" value="SFF57081.1"/>
    <property type="molecule type" value="Genomic_DNA"/>
</dbReference>
<keyword evidence="1" id="KW-0602">Photosynthesis</keyword>
<gene>
    <name evidence="5" type="ORF">SAMN04488120_10974</name>
</gene>
<proteinExistence type="predicted"/>
<evidence type="ECO:0000256" key="2">
    <source>
        <dbReference type="ARBA" id="ARBA00023276"/>
    </source>
</evidence>
<dbReference type="OrthoDB" id="9813892at2"/>
<dbReference type="InterPro" id="IPR036278">
    <property type="entry name" value="Sialidase_sf"/>
</dbReference>
<dbReference type="SUPFAM" id="SSF50939">
    <property type="entry name" value="Sialidases"/>
    <property type="match status" value="1"/>
</dbReference>
<keyword evidence="2" id="KW-0604">Photosystem II</keyword>
<reference evidence="5 6" key="1">
    <citation type="submission" date="2016-10" db="EMBL/GenBank/DDBJ databases">
        <authorList>
            <person name="de Groot N.N."/>
        </authorList>
    </citation>
    <scope>NUCLEOTIDE SEQUENCE [LARGE SCALE GENOMIC DNA]</scope>
    <source>
        <strain evidence="5 6">DSM 23609</strain>
    </source>
</reference>
<dbReference type="GO" id="GO:0009523">
    <property type="term" value="C:photosystem II"/>
    <property type="evidence" value="ECO:0007669"/>
    <property type="project" value="UniProtKB-KW"/>
</dbReference>
<feature type="signal peptide" evidence="3">
    <location>
        <begin position="1"/>
        <end position="25"/>
    </location>
</feature>
<evidence type="ECO:0000313" key="6">
    <source>
        <dbReference type="Proteomes" id="UP000199771"/>
    </source>
</evidence>
<feature type="domain" description="Photosynthesis system II assembly factor Ycf48/Hcf136-like" evidence="4">
    <location>
        <begin position="70"/>
        <end position="119"/>
    </location>
</feature>
<protein>
    <recommendedName>
        <fullName evidence="4">Photosynthesis system II assembly factor Ycf48/Hcf136-like domain-containing protein</fullName>
    </recommendedName>
</protein>
<keyword evidence="3" id="KW-0732">Signal</keyword>
<dbReference type="PANTHER" id="PTHR47199">
    <property type="entry name" value="PHOTOSYSTEM II STABILITY/ASSEMBLY FACTOR HCF136, CHLOROPLASTIC"/>
    <property type="match status" value="1"/>
</dbReference>
<sequence length="335" mass="35989">MDSYAAVRALGLALVLILSPAHARAQETPRPAERAPRAAEDLLICIVSAGSRLVSVGARGHILYSDDRGATWTQADVPVSSLLTSVTFVDERRGWAVGHDAVILQTTDGGQTWRLQQFDPKRSPLLDVLFLDAERGYAVGAYGQMLATEDGGAHWNEVTNDLTEEGVHFNALGRLGDGSLLLVGEQGMLAISDDGGRQWTRLASPYDSSLFTFQAIGERGALIAGLRGNVFVSTDVRSGEWQRVQTDSVQSVFGTSAAGDVIWLAGLNQSLLAVMPNLQVRSPDLRRLPAKIDDDQGLKPRREQEGASYADVLALSEGVLITVGDAGVKRWSVGR</sequence>
<accession>A0A1I2JW96</accession>
<organism evidence="5 6">
    <name type="scientific">Fontimonas thermophila</name>
    <dbReference type="NCBI Taxonomy" id="1076937"/>
    <lineage>
        <taxon>Bacteria</taxon>
        <taxon>Pseudomonadati</taxon>
        <taxon>Pseudomonadota</taxon>
        <taxon>Gammaproteobacteria</taxon>
        <taxon>Nevskiales</taxon>
        <taxon>Nevskiaceae</taxon>
        <taxon>Fontimonas</taxon>
    </lineage>
</organism>
<dbReference type="Pfam" id="PF14870">
    <property type="entry name" value="PSII_BNR"/>
    <property type="match status" value="2"/>
</dbReference>
<dbReference type="GO" id="GO:0015979">
    <property type="term" value="P:photosynthesis"/>
    <property type="evidence" value="ECO:0007669"/>
    <property type="project" value="UniProtKB-KW"/>
</dbReference>
<dbReference type="CDD" id="cd15482">
    <property type="entry name" value="Sialidase_non-viral"/>
    <property type="match status" value="1"/>
</dbReference>
<dbReference type="Proteomes" id="UP000199771">
    <property type="component" value="Unassembled WGS sequence"/>
</dbReference>
<keyword evidence="6" id="KW-1185">Reference proteome</keyword>
<evidence type="ECO:0000256" key="1">
    <source>
        <dbReference type="ARBA" id="ARBA00022531"/>
    </source>
</evidence>
<feature type="chain" id="PRO_5011738872" description="Photosynthesis system II assembly factor Ycf48/Hcf136-like domain-containing protein" evidence="3">
    <location>
        <begin position="26"/>
        <end position="335"/>
    </location>
</feature>
<dbReference type="AlphaFoldDB" id="A0A1I2JW96"/>
<feature type="domain" description="Photosynthesis system II assembly factor Ycf48/Hcf136-like" evidence="4">
    <location>
        <begin position="123"/>
        <end position="252"/>
    </location>
</feature>
<dbReference type="InterPro" id="IPR015943">
    <property type="entry name" value="WD40/YVTN_repeat-like_dom_sf"/>
</dbReference>
<dbReference type="PANTHER" id="PTHR47199:SF2">
    <property type="entry name" value="PHOTOSYSTEM II STABILITY_ASSEMBLY FACTOR HCF136, CHLOROPLASTIC"/>
    <property type="match status" value="1"/>
</dbReference>
<evidence type="ECO:0000256" key="3">
    <source>
        <dbReference type="SAM" id="SignalP"/>
    </source>
</evidence>
<dbReference type="RefSeq" id="WP_091534394.1">
    <property type="nucleotide sequence ID" value="NZ_FOOC01000009.1"/>
</dbReference>
<evidence type="ECO:0000313" key="5">
    <source>
        <dbReference type="EMBL" id="SFF57081.1"/>
    </source>
</evidence>
<dbReference type="Gene3D" id="2.130.10.10">
    <property type="entry name" value="YVTN repeat-like/Quinoprotein amine dehydrogenase"/>
    <property type="match status" value="1"/>
</dbReference>
<dbReference type="STRING" id="1076937.SAMN04488120_10974"/>